<evidence type="ECO:0000313" key="1">
    <source>
        <dbReference type="EMBL" id="KHG20358.1"/>
    </source>
</evidence>
<organism evidence="1 2">
    <name type="scientific">Gossypium arboreum</name>
    <name type="common">Tree cotton</name>
    <name type="synonym">Gossypium nanking</name>
    <dbReference type="NCBI Taxonomy" id="29729"/>
    <lineage>
        <taxon>Eukaryota</taxon>
        <taxon>Viridiplantae</taxon>
        <taxon>Streptophyta</taxon>
        <taxon>Embryophyta</taxon>
        <taxon>Tracheophyta</taxon>
        <taxon>Spermatophyta</taxon>
        <taxon>Magnoliopsida</taxon>
        <taxon>eudicotyledons</taxon>
        <taxon>Gunneridae</taxon>
        <taxon>Pentapetalae</taxon>
        <taxon>rosids</taxon>
        <taxon>malvids</taxon>
        <taxon>Malvales</taxon>
        <taxon>Malvaceae</taxon>
        <taxon>Malvoideae</taxon>
        <taxon>Gossypium</taxon>
    </lineage>
</organism>
<gene>
    <name evidence="1" type="ORF">F383_02599</name>
</gene>
<keyword evidence="2" id="KW-1185">Reference proteome</keyword>
<sequence>MPQLSDLWLCHNYLFL</sequence>
<dbReference type="EMBL" id="KN415517">
    <property type="protein sequence ID" value="KHG20358.1"/>
    <property type="molecule type" value="Genomic_DNA"/>
</dbReference>
<protein>
    <submittedName>
        <fullName evidence="1">Uncharacterized protein</fullName>
    </submittedName>
</protein>
<proteinExistence type="predicted"/>
<reference evidence="2" key="1">
    <citation type="submission" date="2014-09" db="EMBL/GenBank/DDBJ databases">
        <authorList>
            <person name="Mudge J."/>
            <person name="Ramaraj T."/>
            <person name="Lindquist I.E."/>
            <person name="Bharti A.K."/>
            <person name="Sundararajan A."/>
            <person name="Cameron C.T."/>
            <person name="Woodward J.E."/>
            <person name="May G.D."/>
            <person name="Brubaker C."/>
            <person name="Broadhvest J."/>
            <person name="Wilkins T.A."/>
        </authorList>
    </citation>
    <scope>NUCLEOTIDE SEQUENCE</scope>
    <source>
        <strain evidence="2">cv. AKA8401</strain>
    </source>
</reference>
<evidence type="ECO:0000313" key="2">
    <source>
        <dbReference type="Proteomes" id="UP000032142"/>
    </source>
</evidence>
<dbReference type="AlphaFoldDB" id="A0A0B0P0X7"/>
<accession>A0A0B0P0X7</accession>
<name>A0A0B0P0X7_GOSAR</name>
<dbReference type="Proteomes" id="UP000032142">
    <property type="component" value="Unassembled WGS sequence"/>
</dbReference>